<proteinExistence type="predicted"/>
<protein>
    <submittedName>
        <fullName evidence="1">Uncharacterized protein</fullName>
    </submittedName>
</protein>
<comment type="caution">
    <text evidence="1">The sequence shown here is derived from an EMBL/GenBank/DDBJ whole genome shotgun (WGS) entry which is preliminary data.</text>
</comment>
<feature type="non-terminal residue" evidence="1">
    <location>
        <position position="441"/>
    </location>
</feature>
<reference evidence="1" key="1">
    <citation type="submission" date="2022-03" db="EMBL/GenBank/DDBJ databases">
        <title>Draft genome sequence of Aduncisulcus paluster, a free-living microaerophilic Fornicata.</title>
        <authorList>
            <person name="Yuyama I."/>
            <person name="Kume K."/>
            <person name="Tamura T."/>
            <person name="Inagaki Y."/>
            <person name="Hashimoto T."/>
        </authorList>
    </citation>
    <scope>NUCLEOTIDE SEQUENCE</scope>
    <source>
        <strain evidence="1">NY0171</strain>
    </source>
</reference>
<dbReference type="Proteomes" id="UP001057375">
    <property type="component" value="Unassembled WGS sequence"/>
</dbReference>
<keyword evidence="2" id="KW-1185">Reference proteome</keyword>
<accession>A0ABQ5JWK5</accession>
<sequence length="441" mass="49217">MQGKNPEKTFPHGKTAIKAYSARFPMRKGFSPSSSLDYSPNTQIGDIVEVVPWVLKPRWGWGSISHSSRIDSLIRTDISGKTQYNFSHENGAREEGVVIGFDERDGDLIVRFPSSPYSFLSRTEVSIKNTAELLQSDISEEEDSSKKISLKDRGKRFLSILKISIFGGTRRKTLPLLHSLQSQLYDRGRRMDWQRYCSLNPFLTVEDLCEKICAPILSVGEYVAIIDEQWISERALRHKVANLRQKISGKSTSEKKKDLTSIDQIESLPSLEKSNVSRQFMCDHDSEPLLGKVVKFDGTRGWVVIEIDDPSSSKSYIDSSFSSSSSSSSLPPQYFITLPPFYLLPLDNIAEKQRKDRAHLERGVSGSFGSELERSGSKPGGVGGVVVSEDGLCVGLHVTYGGENSRVCGFGEPGIVCIRKDSSKECIYVPENKVIVKRKLM</sequence>
<gene>
    <name evidence="1" type="ORF">ADUPG1_010368</name>
</gene>
<organism evidence="1 2">
    <name type="scientific">Aduncisulcus paluster</name>
    <dbReference type="NCBI Taxonomy" id="2918883"/>
    <lineage>
        <taxon>Eukaryota</taxon>
        <taxon>Metamonada</taxon>
        <taxon>Carpediemonas-like organisms</taxon>
        <taxon>Aduncisulcus</taxon>
    </lineage>
</organism>
<name>A0ABQ5JWK5_9EUKA</name>
<dbReference type="EMBL" id="BQXS01011551">
    <property type="protein sequence ID" value="GKT13920.1"/>
    <property type="molecule type" value="Genomic_DNA"/>
</dbReference>
<evidence type="ECO:0000313" key="2">
    <source>
        <dbReference type="Proteomes" id="UP001057375"/>
    </source>
</evidence>
<evidence type="ECO:0000313" key="1">
    <source>
        <dbReference type="EMBL" id="GKT13920.1"/>
    </source>
</evidence>